<evidence type="ECO:0000256" key="4">
    <source>
        <dbReference type="ARBA" id="ARBA00022827"/>
    </source>
</evidence>
<dbReference type="AlphaFoldDB" id="A0A9C7PU07"/>
<dbReference type="EMBL" id="BQMJ01000016">
    <property type="protein sequence ID" value="GJQ10454.1"/>
    <property type="molecule type" value="Genomic_DNA"/>
</dbReference>
<accession>A0A9C7PU07</accession>
<dbReference type="PIRSF" id="PIRSF000137">
    <property type="entry name" value="Alcohol_oxidase"/>
    <property type="match status" value="1"/>
</dbReference>
<dbReference type="PANTHER" id="PTHR11552:SF147">
    <property type="entry name" value="CHOLINE DEHYDROGENASE, MITOCHONDRIAL"/>
    <property type="match status" value="1"/>
</dbReference>
<keyword evidence="3" id="KW-0285">Flavoprotein</keyword>
<gene>
    <name evidence="7" type="ORF">GpartN1_g2245.t1</name>
</gene>
<organism evidence="7 8">
    <name type="scientific">Galdieria partita</name>
    <dbReference type="NCBI Taxonomy" id="83374"/>
    <lineage>
        <taxon>Eukaryota</taxon>
        <taxon>Rhodophyta</taxon>
        <taxon>Bangiophyceae</taxon>
        <taxon>Galdieriales</taxon>
        <taxon>Galdieriaceae</taxon>
        <taxon>Galdieria</taxon>
    </lineage>
</organism>
<dbReference type="SUPFAM" id="SSF51905">
    <property type="entry name" value="FAD/NAD(P)-binding domain"/>
    <property type="match status" value="1"/>
</dbReference>
<dbReference type="Pfam" id="PF05199">
    <property type="entry name" value="GMC_oxred_C"/>
    <property type="match status" value="1"/>
</dbReference>
<evidence type="ECO:0000313" key="8">
    <source>
        <dbReference type="Proteomes" id="UP001061958"/>
    </source>
</evidence>
<dbReference type="GO" id="GO:0050660">
    <property type="term" value="F:flavin adenine dinucleotide binding"/>
    <property type="evidence" value="ECO:0007669"/>
    <property type="project" value="InterPro"/>
</dbReference>
<dbReference type="OrthoDB" id="269227at2759"/>
<dbReference type="SUPFAM" id="SSF54373">
    <property type="entry name" value="FAD-linked reductases, C-terminal domain"/>
    <property type="match status" value="1"/>
</dbReference>
<feature type="domain" description="Glucose-methanol-choline oxidoreductase N-terminal" evidence="6">
    <location>
        <begin position="328"/>
        <end position="342"/>
    </location>
</feature>
<evidence type="ECO:0000256" key="5">
    <source>
        <dbReference type="PIRSR" id="PIRSR000137-2"/>
    </source>
</evidence>
<dbReference type="InterPro" id="IPR000172">
    <property type="entry name" value="GMC_OxRdtase_N"/>
</dbReference>
<dbReference type="GO" id="GO:0016020">
    <property type="term" value="C:membrane"/>
    <property type="evidence" value="ECO:0007669"/>
    <property type="project" value="TreeGrafter"/>
</dbReference>
<comment type="caution">
    <text evidence="7">The sequence shown here is derived from an EMBL/GenBank/DDBJ whole genome shotgun (WGS) entry which is preliminary data.</text>
</comment>
<comment type="similarity">
    <text evidence="2">Belongs to the GMC oxidoreductase family.</text>
</comment>
<dbReference type="InterPro" id="IPR007867">
    <property type="entry name" value="GMC_OxRtase_C"/>
</dbReference>
<dbReference type="Proteomes" id="UP001061958">
    <property type="component" value="Unassembled WGS sequence"/>
</dbReference>
<evidence type="ECO:0000259" key="6">
    <source>
        <dbReference type="PROSITE" id="PS00624"/>
    </source>
</evidence>
<dbReference type="InterPro" id="IPR036188">
    <property type="entry name" value="FAD/NAD-bd_sf"/>
</dbReference>
<feature type="binding site" evidence="5">
    <location>
        <position position="287"/>
    </location>
    <ligand>
        <name>FAD</name>
        <dbReference type="ChEBI" id="CHEBI:57692"/>
    </ligand>
</feature>
<dbReference type="PANTHER" id="PTHR11552">
    <property type="entry name" value="GLUCOSE-METHANOL-CHOLINE GMC OXIDOREDUCTASE"/>
    <property type="match status" value="1"/>
</dbReference>
<dbReference type="Gene3D" id="3.50.50.60">
    <property type="entry name" value="FAD/NAD(P)-binding domain"/>
    <property type="match status" value="1"/>
</dbReference>
<dbReference type="Pfam" id="PF00732">
    <property type="entry name" value="GMC_oxred_N"/>
    <property type="match status" value="1"/>
</dbReference>
<evidence type="ECO:0000256" key="2">
    <source>
        <dbReference type="ARBA" id="ARBA00010790"/>
    </source>
</evidence>
<protein>
    <recommendedName>
        <fullName evidence="6">Glucose-methanol-choline oxidoreductase N-terminal domain-containing protein</fullName>
    </recommendedName>
</protein>
<reference evidence="7" key="1">
    <citation type="journal article" date="2022" name="Proc. Natl. Acad. Sci. U.S.A.">
        <title>Life cycle and functional genomics of the unicellular red alga Galdieria for elucidating algal and plant evolution and industrial use.</title>
        <authorList>
            <person name="Hirooka S."/>
            <person name="Itabashi T."/>
            <person name="Ichinose T.M."/>
            <person name="Onuma R."/>
            <person name="Fujiwara T."/>
            <person name="Yamashita S."/>
            <person name="Jong L.W."/>
            <person name="Tomita R."/>
            <person name="Iwane A.H."/>
            <person name="Miyagishima S.Y."/>
        </authorList>
    </citation>
    <scope>NUCLEOTIDE SEQUENCE</scope>
    <source>
        <strain evidence="7">NBRC 102759</strain>
    </source>
</reference>
<keyword evidence="8" id="KW-1185">Reference proteome</keyword>
<name>A0A9C7PU07_9RHOD</name>
<reference evidence="7" key="2">
    <citation type="submission" date="2022-01" db="EMBL/GenBank/DDBJ databases">
        <authorList>
            <person name="Hirooka S."/>
            <person name="Miyagishima S.Y."/>
        </authorList>
    </citation>
    <scope>NUCLEOTIDE SEQUENCE</scope>
    <source>
        <strain evidence="7">NBRC 102759</strain>
    </source>
</reference>
<dbReference type="GO" id="GO:0019285">
    <property type="term" value="P:glycine betaine biosynthetic process from choline"/>
    <property type="evidence" value="ECO:0007669"/>
    <property type="project" value="TreeGrafter"/>
</dbReference>
<keyword evidence="4 5" id="KW-0274">FAD</keyword>
<evidence type="ECO:0000256" key="1">
    <source>
        <dbReference type="ARBA" id="ARBA00001974"/>
    </source>
</evidence>
<dbReference type="InterPro" id="IPR012132">
    <property type="entry name" value="GMC_OxRdtase"/>
</dbReference>
<evidence type="ECO:0000313" key="7">
    <source>
        <dbReference type="EMBL" id="GJQ10454.1"/>
    </source>
</evidence>
<evidence type="ECO:0000256" key="3">
    <source>
        <dbReference type="ARBA" id="ARBA00022630"/>
    </source>
</evidence>
<sequence>MKTSFVPCCYSPTLKCSRFEGKVWKRAFSSVLIYKKNLRAYLRKVKLCISSLPLVASLESDVQSNFVRSREFDYVIIGGGAAGCVVASRLSEDKRSTVLLLEAGKEDDNFYIHVPMGFPYLIGSDLDWKYHSTYDEKLLDRRVIWPRGKVLGGSHAISVMLYLRGSANDYREWERSGATGWGPEDVLPYFLKAENNLRGASAYHGKGGPLRVSDLPSPNEMSHAFVVASQTLDIPPNKDFNDWSRSQEGVGFFQVTQADGKRVSPSTAYLDPVRGRRNLSVETQKHVEKILFARETGSAPRAMGVSYINSSGKRERAMVRKEVILSAGAYGTPQLLMLSGVGPPDVLVSLGIPPVMPLDGVGKNLQDHCAAMFSCKSKNPSKDKKRRDLYYTEETGKDWKTILTWVLAGKGPLTSTMCEAGAFLKTNSTFNDPDLQLRFIPFFSEADPYFSLSDYSSKGMFLRNRSSRPSGFSIQSVAIRPKSRGSLKIQSRDPAVIPTIESGWFSSQEDLETLLRGILISQKLAHASPLSSYFGEQCFPSTGLSKKDDIIRYILSTCHTANAVVGTCRMGTDKGAVVNPNLQVMGVERLRVVDASIMPCIPGGQTGAPTVMIAEKAADMIRGKVSAKTSFEQNVCKS</sequence>
<feature type="binding site" evidence="5">
    <location>
        <position position="150"/>
    </location>
    <ligand>
        <name>FAD</name>
        <dbReference type="ChEBI" id="CHEBI:57692"/>
    </ligand>
</feature>
<proteinExistence type="inferred from homology"/>
<dbReference type="Gene3D" id="3.30.560.10">
    <property type="entry name" value="Glucose Oxidase, domain 3"/>
    <property type="match status" value="1"/>
</dbReference>
<dbReference type="GO" id="GO:0008812">
    <property type="term" value="F:choline dehydrogenase activity"/>
    <property type="evidence" value="ECO:0007669"/>
    <property type="project" value="TreeGrafter"/>
</dbReference>
<dbReference type="PROSITE" id="PS00624">
    <property type="entry name" value="GMC_OXRED_2"/>
    <property type="match status" value="1"/>
</dbReference>
<comment type="cofactor">
    <cofactor evidence="1 5">
        <name>FAD</name>
        <dbReference type="ChEBI" id="CHEBI:57692"/>
    </cofactor>
</comment>